<accession>A0AA50KIA6</accession>
<organism evidence="3">
    <name type="scientific">Anellovirus D_HF7_66</name>
    <dbReference type="NCBI Taxonomy" id="3071193"/>
    <lineage>
        <taxon>Viruses</taxon>
        <taxon>Monodnaviria</taxon>
        <taxon>Shotokuvirae</taxon>
        <taxon>Commensaviricota</taxon>
        <taxon>Cardeaviricetes</taxon>
        <taxon>Sanitavirales</taxon>
        <taxon>Anelloviridae</taxon>
    </lineage>
</organism>
<evidence type="ECO:0000256" key="1">
    <source>
        <dbReference type="SAM" id="MobiDB-lite"/>
    </source>
</evidence>
<feature type="region of interest" description="Disordered" evidence="1">
    <location>
        <begin position="75"/>
        <end position="156"/>
    </location>
</feature>
<name>A0AA50KIA6_9VIRU</name>
<dbReference type="EMBL" id="OR148955">
    <property type="protein sequence ID" value="WMC00968.1"/>
    <property type="molecule type" value="Genomic_DNA"/>
</dbReference>
<feature type="compositionally biased region" description="Pro residues" evidence="1">
    <location>
        <begin position="77"/>
        <end position="90"/>
    </location>
</feature>
<feature type="compositionally biased region" description="Acidic residues" evidence="1">
    <location>
        <begin position="140"/>
        <end position="156"/>
    </location>
</feature>
<protein>
    <submittedName>
        <fullName evidence="3">ORF2</fullName>
    </submittedName>
</protein>
<proteinExistence type="predicted"/>
<reference evidence="3" key="1">
    <citation type="submission" date="2023-06" db="EMBL/GenBank/DDBJ databases">
        <title>Characterization of diverse anelloviruses, cressdnaviruses, and phages in the human oral virome in North Carolina.</title>
        <authorList>
            <person name="Paietta E.N."/>
            <person name="Kraberger S."/>
            <person name="Custer J.M."/>
            <person name="Vargas K.L."/>
            <person name="Epsy C."/>
            <person name="Ehmke E."/>
            <person name="Yoder A.D."/>
            <person name="Varsani A."/>
        </authorList>
    </citation>
    <scope>NUCLEOTIDE SEQUENCE</scope>
    <source>
        <strain evidence="3">D_HF7_66</strain>
    </source>
</reference>
<feature type="compositionally biased region" description="Low complexity" evidence="1">
    <location>
        <begin position="128"/>
        <end position="139"/>
    </location>
</feature>
<evidence type="ECO:0000259" key="2">
    <source>
        <dbReference type="Pfam" id="PF02957"/>
    </source>
</evidence>
<dbReference type="Pfam" id="PF02957">
    <property type="entry name" value="TT_ORF2-like"/>
    <property type="match status" value="1"/>
</dbReference>
<feature type="domain" description="Hepatitis TT virus Orf2/Gyrovirus Vp2 N-terminal" evidence="2">
    <location>
        <begin position="40"/>
        <end position="88"/>
    </location>
</feature>
<dbReference type="InterPro" id="IPR004118">
    <property type="entry name" value="HEV_TT_vir_Orf2/Gyrovir_Vp2_N"/>
</dbReference>
<evidence type="ECO:0000313" key="3">
    <source>
        <dbReference type="EMBL" id="WMC00968.1"/>
    </source>
</evidence>
<sequence length="156" mass="16949">MFLGRVWRKQKRKVLLLAVRATQKTSSMSIWRPPLGNVSYRERNWLQAVEGSHSSFCGCGDFILHLTNLAARFALQGPPPEGAPPRPRPPLLRALPAPEVRRETRTENPGASGEPWPGHGGGRDDGAAARGPADGGDAYDAGDLDDLFAAVEEEQQ</sequence>